<evidence type="ECO:0000259" key="7">
    <source>
        <dbReference type="PROSITE" id="PS50850"/>
    </source>
</evidence>
<feature type="transmembrane region" description="Helical" evidence="6">
    <location>
        <begin position="236"/>
        <end position="261"/>
    </location>
</feature>
<dbReference type="GO" id="GO:0005886">
    <property type="term" value="C:plasma membrane"/>
    <property type="evidence" value="ECO:0007669"/>
    <property type="project" value="TreeGrafter"/>
</dbReference>
<dbReference type="PANTHER" id="PTHR23502">
    <property type="entry name" value="MAJOR FACILITATOR SUPERFAMILY"/>
    <property type="match status" value="1"/>
</dbReference>
<evidence type="ECO:0000256" key="2">
    <source>
        <dbReference type="ARBA" id="ARBA00022692"/>
    </source>
</evidence>
<dbReference type="PANTHER" id="PTHR23502:SF184">
    <property type="entry name" value="MAJOR FACILITATOR SUPERFAMILY (MFS) PROFILE DOMAIN-CONTAINING PROTEIN"/>
    <property type="match status" value="1"/>
</dbReference>
<feature type="region of interest" description="Disordered" evidence="5">
    <location>
        <begin position="650"/>
        <end position="699"/>
    </location>
</feature>
<organism evidence="8 9">
    <name type="scientific">Dioszegia hungarica</name>
    <dbReference type="NCBI Taxonomy" id="4972"/>
    <lineage>
        <taxon>Eukaryota</taxon>
        <taxon>Fungi</taxon>
        <taxon>Dikarya</taxon>
        <taxon>Basidiomycota</taxon>
        <taxon>Agaricomycotina</taxon>
        <taxon>Tremellomycetes</taxon>
        <taxon>Tremellales</taxon>
        <taxon>Bulleribasidiaceae</taxon>
        <taxon>Dioszegia</taxon>
    </lineage>
</organism>
<dbReference type="Gene3D" id="1.20.1250.20">
    <property type="entry name" value="MFS general substrate transporter like domains"/>
    <property type="match status" value="1"/>
</dbReference>
<feature type="compositionally biased region" description="Basic and acidic residues" evidence="5">
    <location>
        <begin position="534"/>
        <end position="545"/>
    </location>
</feature>
<accession>A0AA38H8W8</accession>
<dbReference type="AlphaFoldDB" id="A0AA38H8W8"/>
<feature type="compositionally biased region" description="Basic and acidic residues" evidence="5">
    <location>
        <begin position="676"/>
        <end position="687"/>
    </location>
</feature>
<evidence type="ECO:0000256" key="5">
    <source>
        <dbReference type="SAM" id="MobiDB-lite"/>
    </source>
</evidence>
<keyword evidence="9" id="KW-1185">Reference proteome</keyword>
<dbReference type="SUPFAM" id="SSF103473">
    <property type="entry name" value="MFS general substrate transporter"/>
    <property type="match status" value="1"/>
</dbReference>
<feature type="transmembrane region" description="Helical" evidence="6">
    <location>
        <begin position="306"/>
        <end position="331"/>
    </location>
</feature>
<evidence type="ECO:0000256" key="1">
    <source>
        <dbReference type="ARBA" id="ARBA00004141"/>
    </source>
</evidence>
<dbReference type="PROSITE" id="PS50850">
    <property type="entry name" value="MFS"/>
    <property type="match status" value="1"/>
</dbReference>
<sequence>MSDSSASTIVNDVSPVTSKTSKPAAAYTLKTRPWRPYVTPFESLLASKYPGKGTEESPYIVDWINDDPEDPQRWPGGWKWFTILMVSMTTLAVALASSAYSGGIKSLVEEFGASTELLTAGISLFVVGFAFGPLFWAPLSEVYGRRNIFIVSYFFLTIWLMAVALSNSVAQILVFRFLAGFFGSSPLSNAGGVISDVLDANQRGLGMALFAAAPFLGPALGPITGGFIGLTSGWRWVSGFLAIFSGVIFFALIIGCSETYAPTLLRRRAAMMSEATGKVYRFRADAKQPLQIKVLFKTSLIRPWKFLIFEPIVTILTIYTAVIYGILYLNFAAYPIVFQQIRGWNTGVGGLAFLGILVGTVLSIIISVVYIQPQYLKAAKKRGGMATPEDRLPPAIWGGVLIVIGLAGFAATNGPEVHWIAPIIFGVPFGLGTIVMFLSVMGYLVDSYTIYAASVLAANSVLRSLFGAAFPLFTSYMYQRLGIHWAAALPGFIALACIPFTVIFYKYGARIRAKCKYAADAERQMAMIMASRKKQAEGADPEKNVGSEQEGDGATGGEETRRTRTNSQPPANSRVRSSSRATSRADRDDMASLHRSCSHNAVPMDPMHRHNHEWTMYEALADRDEVDLDDEERIHLAELHERFDYAKAKKAKPVVGKSGGGPSSPVNRFKPALPAAEEHEHEHEHAEGAVPDLGLGKPI</sequence>
<gene>
    <name evidence="8" type="ORF">MKK02DRAFT_38024</name>
</gene>
<dbReference type="GO" id="GO:0022857">
    <property type="term" value="F:transmembrane transporter activity"/>
    <property type="evidence" value="ECO:0007669"/>
    <property type="project" value="InterPro"/>
</dbReference>
<feature type="compositionally biased region" description="Basic and acidic residues" evidence="5">
    <location>
        <begin position="583"/>
        <end position="592"/>
    </location>
</feature>
<dbReference type="RefSeq" id="XP_052944271.1">
    <property type="nucleotide sequence ID" value="XM_053089888.1"/>
</dbReference>
<keyword evidence="2 6" id="KW-0812">Transmembrane</keyword>
<dbReference type="EMBL" id="JAKWFO010000007">
    <property type="protein sequence ID" value="KAI9634494.1"/>
    <property type="molecule type" value="Genomic_DNA"/>
</dbReference>
<comment type="subcellular location">
    <subcellularLocation>
        <location evidence="1">Membrane</location>
        <topology evidence="1">Multi-pass membrane protein</topology>
    </subcellularLocation>
</comment>
<feature type="transmembrane region" description="Helical" evidence="6">
    <location>
        <begin position="485"/>
        <end position="505"/>
    </location>
</feature>
<keyword evidence="4 6" id="KW-0472">Membrane</keyword>
<evidence type="ECO:0000256" key="4">
    <source>
        <dbReference type="ARBA" id="ARBA00023136"/>
    </source>
</evidence>
<dbReference type="InterPro" id="IPR020846">
    <property type="entry name" value="MFS_dom"/>
</dbReference>
<name>A0AA38H8W8_9TREE</name>
<dbReference type="GeneID" id="77729093"/>
<feature type="region of interest" description="Disordered" evidence="5">
    <location>
        <begin position="532"/>
        <end position="592"/>
    </location>
</feature>
<dbReference type="FunFam" id="1.20.1250.20:FF:000011">
    <property type="entry name" value="MFS multidrug transporter, putative"/>
    <property type="match status" value="1"/>
</dbReference>
<feature type="transmembrane region" description="Helical" evidence="6">
    <location>
        <begin position="117"/>
        <end position="136"/>
    </location>
</feature>
<feature type="transmembrane region" description="Helical" evidence="6">
    <location>
        <begin position="80"/>
        <end position="97"/>
    </location>
</feature>
<protein>
    <submittedName>
        <fullName evidence="8">Multiple drug resistance protein</fullName>
    </submittedName>
</protein>
<proteinExistence type="predicted"/>
<feature type="domain" description="Major facilitator superfamily (MFS) profile" evidence="7">
    <location>
        <begin position="82"/>
        <end position="514"/>
    </location>
</feature>
<evidence type="ECO:0000313" key="8">
    <source>
        <dbReference type="EMBL" id="KAI9634494.1"/>
    </source>
</evidence>
<comment type="caution">
    <text evidence="8">The sequence shown here is derived from an EMBL/GenBank/DDBJ whole genome shotgun (WGS) entry which is preliminary data.</text>
</comment>
<dbReference type="InterPro" id="IPR036259">
    <property type="entry name" value="MFS_trans_sf"/>
</dbReference>
<evidence type="ECO:0000256" key="3">
    <source>
        <dbReference type="ARBA" id="ARBA00022989"/>
    </source>
</evidence>
<feature type="transmembrane region" description="Helical" evidence="6">
    <location>
        <begin position="206"/>
        <end position="230"/>
    </location>
</feature>
<dbReference type="Proteomes" id="UP001164286">
    <property type="component" value="Unassembled WGS sequence"/>
</dbReference>
<feature type="compositionally biased region" description="Low complexity" evidence="5">
    <location>
        <begin position="573"/>
        <end position="582"/>
    </location>
</feature>
<keyword evidence="3 6" id="KW-1133">Transmembrane helix</keyword>
<reference evidence="8" key="1">
    <citation type="journal article" date="2022" name="G3 (Bethesda)">
        <title>High quality genome of the basidiomycete yeast Dioszegia hungarica PDD-24b-2 isolated from cloud water.</title>
        <authorList>
            <person name="Jarrige D."/>
            <person name="Haridas S."/>
            <person name="Bleykasten-Grosshans C."/>
            <person name="Joly M."/>
            <person name="Nadalig T."/>
            <person name="Sancelme M."/>
            <person name="Vuilleumier S."/>
            <person name="Grigoriev I.V."/>
            <person name="Amato P."/>
            <person name="Bringel F."/>
        </authorList>
    </citation>
    <scope>NUCLEOTIDE SEQUENCE</scope>
    <source>
        <strain evidence="8">PDD-24b-2</strain>
    </source>
</reference>
<feature type="transmembrane region" description="Helical" evidence="6">
    <location>
        <begin position="450"/>
        <end position="473"/>
    </location>
</feature>
<feature type="transmembrane region" description="Helical" evidence="6">
    <location>
        <begin position="392"/>
        <end position="411"/>
    </location>
</feature>
<evidence type="ECO:0000313" key="9">
    <source>
        <dbReference type="Proteomes" id="UP001164286"/>
    </source>
</evidence>
<feature type="transmembrane region" description="Helical" evidence="6">
    <location>
        <begin position="417"/>
        <end position="438"/>
    </location>
</feature>
<feature type="transmembrane region" description="Helical" evidence="6">
    <location>
        <begin position="351"/>
        <end position="371"/>
    </location>
</feature>
<dbReference type="InterPro" id="IPR011701">
    <property type="entry name" value="MFS"/>
</dbReference>
<feature type="transmembrane region" description="Helical" evidence="6">
    <location>
        <begin position="172"/>
        <end position="194"/>
    </location>
</feature>
<feature type="transmembrane region" description="Helical" evidence="6">
    <location>
        <begin position="148"/>
        <end position="166"/>
    </location>
</feature>
<evidence type="ECO:0000256" key="6">
    <source>
        <dbReference type="SAM" id="Phobius"/>
    </source>
</evidence>
<dbReference type="Pfam" id="PF07690">
    <property type="entry name" value="MFS_1"/>
    <property type="match status" value="1"/>
</dbReference>
<dbReference type="CDD" id="cd17323">
    <property type="entry name" value="MFS_Tpo1_MDR_like"/>
    <property type="match status" value="1"/>
</dbReference>